<accession>A0A9E6RGA8</accession>
<feature type="compositionally biased region" description="Gly residues" evidence="1">
    <location>
        <begin position="101"/>
        <end position="118"/>
    </location>
</feature>
<name>A0A9E6RGA8_9HYPH</name>
<proteinExistence type="predicted"/>
<sequence length="244" mass="25111">MVTVFLGDSALGARAADIVAVGEGSRLSGLNVVRTVSGPHRIDAVRLAAARGGDALGPSDARARVAVLLGGRSGRAWQEEGRAAPRGRPRTACGRRRDGARGGPAGGSGGARSGGARGGRLSVGPRGPDPRVALLAHADAVVVAGDDALAVDEAVATGRPVFAFRPTGLKRAAAAHLDRLAAHGVVRPFAGRLEAYGYAPLHAASEIGRAGRRSPRRARRCGQETNGARRRSSVKRTDRRPDEL</sequence>
<dbReference type="EMBL" id="CP081869">
    <property type="protein sequence ID" value="QZO00891.1"/>
    <property type="molecule type" value="Genomic_DNA"/>
</dbReference>
<feature type="compositionally biased region" description="Basic residues" evidence="1">
    <location>
        <begin position="210"/>
        <end position="220"/>
    </location>
</feature>
<evidence type="ECO:0000313" key="3">
    <source>
        <dbReference type="Proteomes" id="UP000825701"/>
    </source>
</evidence>
<reference evidence="2" key="1">
    <citation type="submission" date="2021-08" db="EMBL/GenBank/DDBJ databases">
        <authorList>
            <person name="Zhang H."/>
            <person name="Xu M."/>
            <person name="Yu Z."/>
            <person name="Yang L."/>
            <person name="Cai Y."/>
        </authorList>
    </citation>
    <scope>NUCLEOTIDE SEQUENCE</scope>
    <source>
        <strain evidence="2">CHL1</strain>
    </source>
</reference>
<dbReference type="Proteomes" id="UP000825701">
    <property type="component" value="Chromosome"/>
</dbReference>
<feature type="compositionally biased region" description="Basic and acidic residues" evidence="1">
    <location>
        <begin position="235"/>
        <end position="244"/>
    </location>
</feature>
<dbReference type="Pfam" id="PF06258">
    <property type="entry name" value="Mito_fiss_Elm1"/>
    <property type="match status" value="1"/>
</dbReference>
<gene>
    <name evidence="2" type="ORF">K6K41_04430</name>
</gene>
<dbReference type="AlphaFoldDB" id="A0A9E6RGA8"/>
<organism evidence="2 3">
    <name type="scientific">Chenggangzhangella methanolivorans</name>
    <dbReference type="NCBI Taxonomy" id="1437009"/>
    <lineage>
        <taxon>Bacteria</taxon>
        <taxon>Pseudomonadati</taxon>
        <taxon>Pseudomonadota</taxon>
        <taxon>Alphaproteobacteria</taxon>
        <taxon>Hyphomicrobiales</taxon>
        <taxon>Methylopilaceae</taxon>
        <taxon>Chenggangzhangella</taxon>
    </lineage>
</organism>
<evidence type="ECO:0000256" key="1">
    <source>
        <dbReference type="SAM" id="MobiDB-lite"/>
    </source>
</evidence>
<dbReference type="InterPro" id="IPR009367">
    <property type="entry name" value="Elm1-like"/>
</dbReference>
<feature type="region of interest" description="Disordered" evidence="1">
    <location>
        <begin position="208"/>
        <end position="244"/>
    </location>
</feature>
<protein>
    <submittedName>
        <fullName evidence="2">Mitochondrial fission ELM1 family protein</fullName>
    </submittedName>
</protein>
<feature type="region of interest" description="Disordered" evidence="1">
    <location>
        <begin position="78"/>
        <end position="128"/>
    </location>
</feature>
<evidence type="ECO:0000313" key="2">
    <source>
        <dbReference type="EMBL" id="QZO00891.1"/>
    </source>
</evidence>
<dbReference type="KEGG" id="cmet:K6K41_04430"/>
<keyword evidence="3" id="KW-1185">Reference proteome</keyword>